<dbReference type="Proteomes" id="UP001255856">
    <property type="component" value="Unassembled WGS sequence"/>
</dbReference>
<dbReference type="Gene3D" id="2.130.10.10">
    <property type="entry name" value="YVTN repeat-like/Quinoprotein amine dehydrogenase"/>
    <property type="match status" value="1"/>
</dbReference>
<evidence type="ECO:0000256" key="1">
    <source>
        <dbReference type="ARBA" id="ARBA00022574"/>
    </source>
</evidence>
<reference evidence="3" key="1">
    <citation type="submission" date="2021-01" db="EMBL/GenBank/DDBJ databases">
        <authorList>
            <person name="Eckstrom K.M.E."/>
        </authorList>
    </citation>
    <scope>NUCLEOTIDE SEQUENCE</scope>
    <source>
        <strain evidence="3">UVCC 0001</strain>
    </source>
</reference>
<dbReference type="AlphaFoldDB" id="A0AAD9IM34"/>
<keyword evidence="4" id="KW-1185">Reference proteome</keyword>
<sequence>MALEPRPLETVARTGHSFAPAVGLPCEGADSLVAMAHDDGVGIADVFKPALLATLPSPPKAGLVTSLLAAPHAEAVILLVGHEDGSLAVWSIAPGSLQTKLLARRQLSKEPLLALAYCPQQEAGVAAGPLANLLPFKLSLGGTNCLALRSDGRLLAAGGWDGRVRVFEFPSCRPLATLKYHVGDAVTAVAWGSPARGLLATSSCTGSVALYRLYPTADALVKDP</sequence>
<dbReference type="InterPro" id="IPR036322">
    <property type="entry name" value="WD40_repeat_dom_sf"/>
</dbReference>
<evidence type="ECO:0000313" key="4">
    <source>
        <dbReference type="Proteomes" id="UP001255856"/>
    </source>
</evidence>
<dbReference type="PANTHER" id="PTHR19854">
    <property type="entry name" value="TRANSDUCIN BETA-LIKE 3"/>
    <property type="match status" value="1"/>
</dbReference>
<proteinExistence type="predicted"/>
<dbReference type="SMART" id="SM00320">
    <property type="entry name" value="WD40"/>
    <property type="match status" value="3"/>
</dbReference>
<gene>
    <name evidence="3" type="ORF">QBZ16_002054</name>
</gene>
<dbReference type="InterPro" id="IPR015943">
    <property type="entry name" value="WD40/YVTN_repeat-like_dom_sf"/>
</dbReference>
<dbReference type="Pfam" id="PF00400">
    <property type="entry name" value="WD40"/>
    <property type="match status" value="2"/>
</dbReference>
<evidence type="ECO:0000256" key="2">
    <source>
        <dbReference type="ARBA" id="ARBA00022737"/>
    </source>
</evidence>
<keyword evidence="2" id="KW-0677">Repeat</keyword>
<evidence type="ECO:0000313" key="3">
    <source>
        <dbReference type="EMBL" id="KAK2079659.1"/>
    </source>
</evidence>
<dbReference type="InterPro" id="IPR001680">
    <property type="entry name" value="WD40_rpt"/>
</dbReference>
<accession>A0AAD9IM34</accession>
<name>A0AAD9IM34_PROWI</name>
<comment type="caution">
    <text evidence="3">The sequence shown here is derived from an EMBL/GenBank/DDBJ whole genome shotgun (WGS) entry which is preliminary data.</text>
</comment>
<dbReference type="EMBL" id="JASFZW010000002">
    <property type="protein sequence ID" value="KAK2079659.1"/>
    <property type="molecule type" value="Genomic_DNA"/>
</dbReference>
<protein>
    <submittedName>
        <fullName evidence="3">Uncharacterized protein</fullName>
    </submittedName>
</protein>
<organism evidence="3 4">
    <name type="scientific">Prototheca wickerhamii</name>
    <dbReference type="NCBI Taxonomy" id="3111"/>
    <lineage>
        <taxon>Eukaryota</taxon>
        <taxon>Viridiplantae</taxon>
        <taxon>Chlorophyta</taxon>
        <taxon>core chlorophytes</taxon>
        <taxon>Trebouxiophyceae</taxon>
        <taxon>Chlorellales</taxon>
        <taxon>Chlorellaceae</taxon>
        <taxon>Prototheca</taxon>
    </lineage>
</organism>
<dbReference type="PANTHER" id="PTHR19854:SF1">
    <property type="entry name" value="GUANINE NUCLEOTIDE-BINDING PROTEIN SUBUNIT BETA-LIKE PROTEIN 1"/>
    <property type="match status" value="1"/>
</dbReference>
<dbReference type="SUPFAM" id="SSF50978">
    <property type="entry name" value="WD40 repeat-like"/>
    <property type="match status" value="1"/>
</dbReference>
<keyword evidence="1" id="KW-0853">WD repeat</keyword>